<organism evidence="1 2">
    <name type="scientific">Aeromonas caviae</name>
    <name type="common">Aeromonas punctata</name>
    <dbReference type="NCBI Taxonomy" id="648"/>
    <lineage>
        <taxon>Bacteria</taxon>
        <taxon>Pseudomonadati</taxon>
        <taxon>Pseudomonadota</taxon>
        <taxon>Gammaproteobacteria</taxon>
        <taxon>Aeromonadales</taxon>
        <taxon>Aeromonadaceae</taxon>
        <taxon>Aeromonas</taxon>
    </lineage>
</organism>
<reference evidence="1 2" key="1">
    <citation type="submission" date="2021-07" db="EMBL/GenBank/DDBJ databases">
        <title>Draft genome sequence of carbapenem-resistant Aeromonas spp. in Japan.</title>
        <authorList>
            <person name="Maehana S."/>
            <person name="Suzuki M."/>
            <person name="Kitasato H."/>
        </authorList>
    </citation>
    <scope>NUCLEOTIDE SEQUENCE [LARGE SCALE GENOMIC DNA]</scope>
    <source>
        <strain evidence="1 2">KAM382</strain>
    </source>
</reference>
<dbReference type="EMBL" id="BPOP01000022">
    <property type="protein sequence ID" value="GJB92362.1"/>
    <property type="molecule type" value="Genomic_DNA"/>
</dbReference>
<proteinExistence type="predicted"/>
<protein>
    <submittedName>
        <fullName evidence="1">Uncharacterized protein</fullName>
    </submittedName>
</protein>
<dbReference type="RefSeq" id="WP_190284453.1">
    <property type="nucleotide sequence ID" value="NZ_AP024404.1"/>
</dbReference>
<comment type="caution">
    <text evidence="1">The sequence shown here is derived from an EMBL/GenBank/DDBJ whole genome shotgun (WGS) entry which is preliminary data.</text>
</comment>
<evidence type="ECO:0000313" key="1">
    <source>
        <dbReference type="EMBL" id="GJB92362.1"/>
    </source>
</evidence>
<name>A0ABD0B871_AERCA</name>
<dbReference type="Proteomes" id="UP000737420">
    <property type="component" value="Unassembled WGS sequence"/>
</dbReference>
<gene>
    <name evidence="1" type="ORF">KAM382_24230</name>
</gene>
<dbReference type="AlphaFoldDB" id="A0ABD0B871"/>
<sequence>MKYTVQVTGCHATIIEDVEGRYPSILLAVKAVIRAAKDTDITGINLNGVHHKIMDDFTGGLLRDSQIILMTTGIFEQDQGLFTRIKLVLTQLISTWLSDQAYKAKTKKTGYLRNEILDSTLKGPFDARLEPLSYRSIKRRMHKH</sequence>
<accession>A0ABD0B871</accession>
<evidence type="ECO:0000313" key="2">
    <source>
        <dbReference type="Proteomes" id="UP000737420"/>
    </source>
</evidence>